<dbReference type="Gene3D" id="3.10.450.50">
    <property type="match status" value="1"/>
</dbReference>
<evidence type="ECO:0000313" key="2">
    <source>
        <dbReference type="EMBL" id="AKD02335.1"/>
    </source>
</evidence>
<reference evidence="2 3" key="1">
    <citation type="journal article" date="2015" name="Sci. Rep.">
        <title>Unraveling adaptation of Pontibacter korlensis to radiation and infertility in desert through complete genome and comparative transcriptomic analysis.</title>
        <authorList>
            <person name="Dai J."/>
            <person name="Dai W."/>
            <person name="Qiu C."/>
            <person name="Yang Z."/>
            <person name="Zhang Y."/>
            <person name="Zhou M."/>
            <person name="Zhang L."/>
            <person name="Fang C."/>
            <person name="Gao Q."/>
            <person name="Yang Q."/>
            <person name="Li X."/>
            <person name="Wang Z."/>
            <person name="Wang Z."/>
            <person name="Jia Z."/>
            <person name="Chen X."/>
        </authorList>
    </citation>
    <scope>NUCLEOTIDE SEQUENCE [LARGE SCALE GENOMIC DNA]</scope>
    <source>
        <strain evidence="2 3">X14-1T</strain>
    </source>
</reference>
<dbReference type="OrthoDB" id="6491893at2"/>
<proteinExistence type="predicted"/>
<sequence>MNTQNGKTAAESLITSYAKALSSADAASIPTFYTEDGRFLPNGFRALTSAELSKRSKSYLEKGQFHIEFDVQDIAIDGQFAFIEAVAQTRSGDVATGGELTHVSRDFFVLRKEQEEWKIFRYIFNNVEVQ</sequence>
<dbReference type="STRING" id="400092.PKOR_03305"/>
<keyword evidence="3" id="KW-1185">Reference proteome</keyword>
<dbReference type="Proteomes" id="UP000033109">
    <property type="component" value="Chromosome"/>
</dbReference>
<dbReference type="InterPro" id="IPR032710">
    <property type="entry name" value="NTF2-like_dom_sf"/>
</dbReference>
<evidence type="ECO:0000313" key="3">
    <source>
        <dbReference type="Proteomes" id="UP000033109"/>
    </source>
</evidence>
<dbReference type="CDD" id="cd00531">
    <property type="entry name" value="NTF2_like"/>
    <property type="match status" value="1"/>
</dbReference>
<feature type="domain" description="SnoaL-like" evidence="1">
    <location>
        <begin position="11"/>
        <end position="122"/>
    </location>
</feature>
<dbReference type="InterPro" id="IPR037401">
    <property type="entry name" value="SnoaL-like"/>
</dbReference>
<name>A0A0E3ZDC9_9BACT</name>
<dbReference type="HOGENOM" id="CLU_117712_0_0_10"/>
<organism evidence="2 3">
    <name type="scientific">Pontibacter korlensis</name>
    <dbReference type="NCBI Taxonomy" id="400092"/>
    <lineage>
        <taxon>Bacteria</taxon>
        <taxon>Pseudomonadati</taxon>
        <taxon>Bacteroidota</taxon>
        <taxon>Cytophagia</taxon>
        <taxon>Cytophagales</taxon>
        <taxon>Hymenobacteraceae</taxon>
        <taxon>Pontibacter</taxon>
    </lineage>
</organism>
<dbReference type="EMBL" id="CP009621">
    <property type="protein sequence ID" value="AKD02335.1"/>
    <property type="molecule type" value="Genomic_DNA"/>
</dbReference>
<accession>A0A0E3ZDC9</accession>
<dbReference type="PATRIC" id="fig|400092.3.peg.750"/>
<dbReference type="SUPFAM" id="SSF54427">
    <property type="entry name" value="NTF2-like"/>
    <property type="match status" value="1"/>
</dbReference>
<protein>
    <recommendedName>
        <fullName evidence="1">SnoaL-like domain-containing protein</fullName>
    </recommendedName>
</protein>
<dbReference type="Pfam" id="PF13474">
    <property type="entry name" value="SnoaL_3"/>
    <property type="match status" value="1"/>
</dbReference>
<dbReference type="AlphaFoldDB" id="A0A0E3ZDC9"/>
<gene>
    <name evidence="2" type="ORF">PKOR_03305</name>
</gene>
<evidence type="ECO:0000259" key="1">
    <source>
        <dbReference type="Pfam" id="PF13474"/>
    </source>
</evidence>
<dbReference type="RefSeq" id="WP_046309118.1">
    <property type="nucleotide sequence ID" value="NZ_CBCSCY010000037.1"/>
</dbReference>
<dbReference type="KEGG" id="pko:PKOR_03305"/>